<evidence type="ECO:0000256" key="1">
    <source>
        <dbReference type="ARBA" id="ARBA00009437"/>
    </source>
</evidence>
<sequence>MKSSYSLDDLRCFCAVARLGSFKAAAELLAMPLSTLSRRIRQLESDLQLRLLNRDAHRVSLTNTGEQYYQRCAALFEELDDIDEDLHREKHRPCGKVRVSAPINSGSYFLRQIFYDFLQQYPDIQLDLHFSNSLIDIEAEAMDVVFRVGSPIVESWIARPLKDIHFILCAHAQYDVSDIHTPAQLCGHPLVLCRPMIPWQLQHKTSGEAYDYHPQKGVRLEVDEIAMLTHAVKSGLGIGYIPDYFALPMIAEGELVHVLPAWRSQVRTLFMLYRDRDHLPLRVRMLVEYVLQRFAKLD</sequence>
<dbReference type="PANTHER" id="PTHR30537:SF5">
    <property type="entry name" value="HTH-TYPE TRANSCRIPTIONAL ACTIVATOR TTDR-RELATED"/>
    <property type="match status" value="1"/>
</dbReference>
<dbReference type="PANTHER" id="PTHR30537">
    <property type="entry name" value="HTH-TYPE TRANSCRIPTIONAL REGULATOR"/>
    <property type="match status" value="1"/>
</dbReference>
<gene>
    <name evidence="6" type="ORF">HR45_09545</name>
</gene>
<keyword evidence="3" id="KW-0238">DNA-binding</keyword>
<name>A0A094JEI2_9GAMM</name>
<dbReference type="GO" id="GO:0043565">
    <property type="term" value="F:sequence-specific DNA binding"/>
    <property type="evidence" value="ECO:0007669"/>
    <property type="project" value="TreeGrafter"/>
</dbReference>
<keyword evidence="2" id="KW-0805">Transcription regulation</keyword>
<protein>
    <submittedName>
        <fullName evidence="6">LysR family transcriptional regulator</fullName>
    </submittedName>
</protein>
<dbReference type="GO" id="GO:0003700">
    <property type="term" value="F:DNA-binding transcription factor activity"/>
    <property type="evidence" value="ECO:0007669"/>
    <property type="project" value="InterPro"/>
</dbReference>
<evidence type="ECO:0000256" key="3">
    <source>
        <dbReference type="ARBA" id="ARBA00023125"/>
    </source>
</evidence>
<reference evidence="6 7" key="1">
    <citation type="submission" date="2014-06" db="EMBL/GenBank/DDBJ databases">
        <title>Shewanella sp. YQH10.</title>
        <authorList>
            <person name="Liu Y."/>
            <person name="Zeng R."/>
        </authorList>
    </citation>
    <scope>NUCLEOTIDE SEQUENCE [LARGE SCALE GENOMIC DNA]</scope>
    <source>
        <strain evidence="6 7">YQH10</strain>
    </source>
</reference>
<dbReference type="InterPro" id="IPR058163">
    <property type="entry name" value="LysR-type_TF_proteobact-type"/>
</dbReference>
<evidence type="ECO:0000256" key="4">
    <source>
        <dbReference type="ARBA" id="ARBA00023163"/>
    </source>
</evidence>
<dbReference type="FunFam" id="1.10.10.10:FF:000001">
    <property type="entry name" value="LysR family transcriptional regulator"/>
    <property type="match status" value="1"/>
</dbReference>
<feature type="domain" description="HTH lysR-type" evidence="5">
    <location>
        <begin position="5"/>
        <end position="62"/>
    </location>
</feature>
<dbReference type="CDD" id="cd08422">
    <property type="entry name" value="PBP2_CrgA_like"/>
    <property type="match status" value="1"/>
</dbReference>
<dbReference type="Pfam" id="PF00126">
    <property type="entry name" value="HTH_1"/>
    <property type="match status" value="1"/>
</dbReference>
<keyword evidence="4" id="KW-0804">Transcription</keyword>
<evidence type="ECO:0000259" key="5">
    <source>
        <dbReference type="PROSITE" id="PS50931"/>
    </source>
</evidence>
<dbReference type="STRING" id="1515746.HR45_09545"/>
<dbReference type="eggNOG" id="COG0583">
    <property type="taxonomic scope" value="Bacteria"/>
</dbReference>
<dbReference type="OrthoDB" id="9815676at2"/>
<dbReference type="PROSITE" id="PS50931">
    <property type="entry name" value="HTH_LYSR"/>
    <property type="match status" value="1"/>
</dbReference>
<dbReference type="RefSeq" id="WP_037442215.1">
    <property type="nucleotide sequence ID" value="NZ_JPEO01000005.1"/>
</dbReference>
<accession>A0A094JEI2</accession>
<dbReference type="SUPFAM" id="SSF46785">
    <property type="entry name" value="Winged helix' DNA-binding domain"/>
    <property type="match status" value="1"/>
</dbReference>
<dbReference type="SUPFAM" id="SSF53850">
    <property type="entry name" value="Periplasmic binding protein-like II"/>
    <property type="match status" value="1"/>
</dbReference>
<comment type="caution">
    <text evidence="6">The sequence shown here is derived from an EMBL/GenBank/DDBJ whole genome shotgun (WGS) entry which is preliminary data.</text>
</comment>
<dbReference type="Gene3D" id="1.10.10.10">
    <property type="entry name" value="Winged helix-like DNA-binding domain superfamily/Winged helix DNA-binding domain"/>
    <property type="match status" value="1"/>
</dbReference>
<dbReference type="InterPro" id="IPR036390">
    <property type="entry name" value="WH_DNA-bd_sf"/>
</dbReference>
<evidence type="ECO:0000313" key="6">
    <source>
        <dbReference type="EMBL" id="KFZ37657.1"/>
    </source>
</evidence>
<dbReference type="GO" id="GO:0006351">
    <property type="term" value="P:DNA-templated transcription"/>
    <property type="evidence" value="ECO:0007669"/>
    <property type="project" value="TreeGrafter"/>
</dbReference>
<keyword evidence="7" id="KW-1185">Reference proteome</keyword>
<dbReference type="InterPro" id="IPR000847">
    <property type="entry name" value="LysR_HTH_N"/>
</dbReference>
<dbReference type="Proteomes" id="UP000029264">
    <property type="component" value="Unassembled WGS sequence"/>
</dbReference>
<dbReference type="Gene3D" id="3.40.190.290">
    <property type="match status" value="1"/>
</dbReference>
<dbReference type="InterPro" id="IPR005119">
    <property type="entry name" value="LysR_subst-bd"/>
</dbReference>
<dbReference type="EMBL" id="JPEO01000005">
    <property type="protein sequence ID" value="KFZ37657.1"/>
    <property type="molecule type" value="Genomic_DNA"/>
</dbReference>
<evidence type="ECO:0000313" key="7">
    <source>
        <dbReference type="Proteomes" id="UP000029264"/>
    </source>
</evidence>
<dbReference type="AlphaFoldDB" id="A0A094JEI2"/>
<proteinExistence type="inferred from homology"/>
<dbReference type="InterPro" id="IPR036388">
    <property type="entry name" value="WH-like_DNA-bd_sf"/>
</dbReference>
<comment type="similarity">
    <text evidence="1">Belongs to the LysR transcriptional regulatory family.</text>
</comment>
<evidence type="ECO:0000256" key="2">
    <source>
        <dbReference type="ARBA" id="ARBA00023015"/>
    </source>
</evidence>
<organism evidence="6 7">
    <name type="scientific">Shewanella mangrovi</name>
    <dbReference type="NCBI Taxonomy" id="1515746"/>
    <lineage>
        <taxon>Bacteria</taxon>
        <taxon>Pseudomonadati</taxon>
        <taxon>Pseudomonadota</taxon>
        <taxon>Gammaproteobacteria</taxon>
        <taxon>Alteromonadales</taxon>
        <taxon>Shewanellaceae</taxon>
        <taxon>Shewanella</taxon>
    </lineage>
</organism>
<dbReference type="Pfam" id="PF03466">
    <property type="entry name" value="LysR_substrate"/>
    <property type="match status" value="1"/>
</dbReference>